<dbReference type="InterPro" id="IPR007404">
    <property type="entry name" value="YdjM-like"/>
</dbReference>
<proteinExistence type="predicted"/>
<name>A0A2M7AY27_9BACT</name>
<accession>A0A2M7AY27</accession>
<comment type="caution">
    <text evidence="2">The sequence shown here is derived from an EMBL/GenBank/DDBJ whole genome shotgun (WGS) entry which is preliminary data.</text>
</comment>
<gene>
    <name evidence="2" type="ORF">COS76_00175</name>
</gene>
<evidence type="ECO:0000313" key="3">
    <source>
        <dbReference type="Proteomes" id="UP000228775"/>
    </source>
</evidence>
<keyword evidence="1" id="KW-1133">Transmembrane helix</keyword>
<dbReference type="EMBL" id="PEVY01000004">
    <property type="protein sequence ID" value="PIU75537.1"/>
    <property type="molecule type" value="Genomic_DNA"/>
</dbReference>
<feature type="transmembrane region" description="Helical" evidence="1">
    <location>
        <begin position="25"/>
        <end position="47"/>
    </location>
</feature>
<evidence type="ECO:0000313" key="2">
    <source>
        <dbReference type="EMBL" id="PIU75537.1"/>
    </source>
</evidence>
<sequence>MFLDVGIGLLLAMATGWLTNTNHKLWLLIFGAVSSLAPDIDLMIYLIKHKGKLDQFAHEHRELLHKPLFFSFGVAFVILWLDVAYIDMLYQVQLSLWASIWFSATIAHFIHDTLEGGWGIQWLWPFRDEYYLLAKNRLQVIHDKHEQREIAIQYGNPDWLKNYFNLEWWTITKIIFFVVALITSFWYTV</sequence>
<dbReference type="AlphaFoldDB" id="A0A2M7AY27"/>
<feature type="transmembrane region" description="Helical" evidence="1">
    <location>
        <begin position="168"/>
        <end position="187"/>
    </location>
</feature>
<protein>
    <recommendedName>
        <fullName evidence="4">Metal-dependent hydrolase</fullName>
    </recommendedName>
</protein>
<organism evidence="2 3">
    <name type="scientific">Candidatus Portnoybacteria bacterium CG06_land_8_20_14_3_00_39_12</name>
    <dbReference type="NCBI Taxonomy" id="1974809"/>
    <lineage>
        <taxon>Bacteria</taxon>
        <taxon>Candidatus Portnoyibacteriota</taxon>
    </lineage>
</organism>
<dbReference type="Proteomes" id="UP000228775">
    <property type="component" value="Unassembled WGS sequence"/>
</dbReference>
<keyword evidence="1" id="KW-0472">Membrane</keyword>
<evidence type="ECO:0000256" key="1">
    <source>
        <dbReference type="SAM" id="Phobius"/>
    </source>
</evidence>
<feature type="transmembrane region" description="Helical" evidence="1">
    <location>
        <begin position="68"/>
        <end position="86"/>
    </location>
</feature>
<reference evidence="3" key="1">
    <citation type="submission" date="2017-09" db="EMBL/GenBank/DDBJ databases">
        <title>Depth-based differentiation of microbial function through sediment-hosted aquifers and enrichment of novel symbionts in the deep terrestrial subsurface.</title>
        <authorList>
            <person name="Probst A.J."/>
            <person name="Ladd B."/>
            <person name="Jarett J.K."/>
            <person name="Geller-Mcgrath D.E."/>
            <person name="Sieber C.M.K."/>
            <person name="Emerson J.B."/>
            <person name="Anantharaman K."/>
            <person name="Thomas B.C."/>
            <person name="Malmstrom R."/>
            <person name="Stieglmeier M."/>
            <person name="Klingl A."/>
            <person name="Woyke T."/>
            <person name="Ryan C.M."/>
            <person name="Banfield J.F."/>
        </authorList>
    </citation>
    <scope>NUCLEOTIDE SEQUENCE [LARGE SCALE GENOMIC DNA]</scope>
</reference>
<keyword evidence="1" id="KW-0812">Transmembrane</keyword>
<dbReference type="Pfam" id="PF04307">
    <property type="entry name" value="YdjM"/>
    <property type="match status" value="1"/>
</dbReference>
<evidence type="ECO:0008006" key="4">
    <source>
        <dbReference type="Google" id="ProtNLM"/>
    </source>
</evidence>